<evidence type="ECO:0000313" key="2">
    <source>
        <dbReference type="Proteomes" id="UP000233837"/>
    </source>
</evidence>
<dbReference type="Gene3D" id="2.40.70.10">
    <property type="entry name" value="Acid Proteases"/>
    <property type="match status" value="1"/>
</dbReference>
<dbReference type="Proteomes" id="UP000233837">
    <property type="component" value="Unassembled WGS sequence"/>
</dbReference>
<sequence>MQEKRAKGLCFRCDEKYTPWHKCRDRTIQVLIVCDDDETEGGESMGEKEMEDKLHLDVIEISLNSMVGFPQNHTMKVKGKIADMEVVVFIDSGATHNFISNQVVDQLGVTMVDTRYNVVMMSTWKEEMGQGICRGVVLTIQGVQVRGILFHYSYGALMSPWG</sequence>
<dbReference type="SUPFAM" id="SSF50630">
    <property type="entry name" value="Acid proteases"/>
    <property type="match status" value="1"/>
</dbReference>
<dbReference type="Pfam" id="PF08284">
    <property type="entry name" value="RVP_2"/>
    <property type="match status" value="1"/>
</dbReference>
<accession>A0A2I0XD48</accession>
<evidence type="ECO:0000313" key="1">
    <source>
        <dbReference type="EMBL" id="PKU85826.1"/>
    </source>
</evidence>
<dbReference type="AlphaFoldDB" id="A0A2I0XD48"/>
<organism evidence="1 2">
    <name type="scientific">Dendrobium catenatum</name>
    <dbReference type="NCBI Taxonomy" id="906689"/>
    <lineage>
        <taxon>Eukaryota</taxon>
        <taxon>Viridiplantae</taxon>
        <taxon>Streptophyta</taxon>
        <taxon>Embryophyta</taxon>
        <taxon>Tracheophyta</taxon>
        <taxon>Spermatophyta</taxon>
        <taxon>Magnoliopsida</taxon>
        <taxon>Liliopsida</taxon>
        <taxon>Asparagales</taxon>
        <taxon>Orchidaceae</taxon>
        <taxon>Epidendroideae</taxon>
        <taxon>Malaxideae</taxon>
        <taxon>Dendrobiinae</taxon>
        <taxon>Dendrobium</taxon>
    </lineage>
</organism>
<dbReference type="CDD" id="cd00303">
    <property type="entry name" value="retropepsin_like"/>
    <property type="match status" value="1"/>
</dbReference>
<protein>
    <submittedName>
        <fullName evidence="1">Uncharacterized protein</fullName>
    </submittedName>
</protein>
<reference evidence="1 2" key="2">
    <citation type="journal article" date="2017" name="Nature">
        <title>The Apostasia genome and the evolution of orchids.</title>
        <authorList>
            <person name="Zhang G.Q."/>
            <person name="Liu K.W."/>
            <person name="Li Z."/>
            <person name="Lohaus R."/>
            <person name="Hsiao Y.Y."/>
            <person name="Niu S.C."/>
            <person name="Wang J.Y."/>
            <person name="Lin Y.C."/>
            <person name="Xu Q."/>
            <person name="Chen L.J."/>
            <person name="Yoshida K."/>
            <person name="Fujiwara S."/>
            <person name="Wang Z.W."/>
            <person name="Zhang Y.Q."/>
            <person name="Mitsuda N."/>
            <person name="Wang M."/>
            <person name="Liu G.H."/>
            <person name="Pecoraro L."/>
            <person name="Huang H.X."/>
            <person name="Xiao X.J."/>
            <person name="Lin M."/>
            <person name="Wu X.Y."/>
            <person name="Wu W.L."/>
            <person name="Chen Y.Y."/>
            <person name="Chang S.B."/>
            <person name="Sakamoto S."/>
            <person name="Ohme-Takagi M."/>
            <person name="Yagi M."/>
            <person name="Zeng S.J."/>
            <person name="Shen C.Y."/>
            <person name="Yeh C.M."/>
            <person name="Luo Y.B."/>
            <person name="Tsai W.C."/>
            <person name="Van de Peer Y."/>
            <person name="Liu Z.J."/>
        </authorList>
    </citation>
    <scope>NUCLEOTIDE SEQUENCE [LARGE SCALE GENOMIC DNA]</scope>
    <source>
        <tissue evidence="1">The whole plant</tissue>
    </source>
</reference>
<dbReference type="EMBL" id="KZ501963">
    <property type="protein sequence ID" value="PKU85826.1"/>
    <property type="molecule type" value="Genomic_DNA"/>
</dbReference>
<proteinExistence type="predicted"/>
<gene>
    <name evidence="1" type="ORF">MA16_Dca012482</name>
</gene>
<keyword evidence="2" id="KW-1185">Reference proteome</keyword>
<name>A0A2I0XD48_9ASPA</name>
<reference evidence="1 2" key="1">
    <citation type="journal article" date="2016" name="Sci. Rep.">
        <title>The Dendrobium catenatum Lindl. genome sequence provides insights into polysaccharide synthase, floral development and adaptive evolution.</title>
        <authorList>
            <person name="Zhang G.Q."/>
            <person name="Xu Q."/>
            <person name="Bian C."/>
            <person name="Tsai W.C."/>
            <person name="Yeh C.M."/>
            <person name="Liu K.W."/>
            <person name="Yoshida K."/>
            <person name="Zhang L.S."/>
            <person name="Chang S.B."/>
            <person name="Chen F."/>
            <person name="Shi Y."/>
            <person name="Su Y.Y."/>
            <person name="Zhang Y.Q."/>
            <person name="Chen L.J."/>
            <person name="Yin Y."/>
            <person name="Lin M."/>
            <person name="Huang H."/>
            <person name="Deng H."/>
            <person name="Wang Z.W."/>
            <person name="Zhu S.L."/>
            <person name="Zhao X."/>
            <person name="Deng C."/>
            <person name="Niu S.C."/>
            <person name="Huang J."/>
            <person name="Wang M."/>
            <person name="Liu G.H."/>
            <person name="Yang H.J."/>
            <person name="Xiao X.J."/>
            <person name="Hsiao Y.Y."/>
            <person name="Wu W.L."/>
            <person name="Chen Y.Y."/>
            <person name="Mitsuda N."/>
            <person name="Ohme-Takagi M."/>
            <person name="Luo Y.B."/>
            <person name="Van de Peer Y."/>
            <person name="Liu Z.J."/>
        </authorList>
    </citation>
    <scope>NUCLEOTIDE SEQUENCE [LARGE SCALE GENOMIC DNA]</scope>
    <source>
        <tissue evidence="1">The whole plant</tissue>
    </source>
</reference>
<dbReference type="InterPro" id="IPR021109">
    <property type="entry name" value="Peptidase_aspartic_dom_sf"/>
</dbReference>